<dbReference type="EMBL" id="KI392557">
    <property type="protein sequence ID" value="ERN14310.1"/>
    <property type="molecule type" value="Genomic_DNA"/>
</dbReference>
<dbReference type="HOGENOM" id="CLU_075406_0_0_1"/>
<keyword evidence="2" id="KW-1133">Transmembrane helix</keyword>
<feature type="compositionally biased region" description="Polar residues" evidence="1">
    <location>
        <begin position="136"/>
        <end position="157"/>
    </location>
</feature>
<evidence type="ECO:0000256" key="2">
    <source>
        <dbReference type="SAM" id="Phobius"/>
    </source>
</evidence>
<keyword evidence="4" id="KW-1185">Reference proteome</keyword>
<evidence type="ECO:0000256" key="1">
    <source>
        <dbReference type="SAM" id="MobiDB-lite"/>
    </source>
</evidence>
<proteinExistence type="predicted"/>
<dbReference type="Proteomes" id="UP000017836">
    <property type="component" value="Unassembled WGS sequence"/>
</dbReference>
<keyword evidence="2" id="KW-0472">Membrane</keyword>
<organism evidence="3 4">
    <name type="scientific">Amborella trichopoda</name>
    <dbReference type="NCBI Taxonomy" id="13333"/>
    <lineage>
        <taxon>Eukaryota</taxon>
        <taxon>Viridiplantae</taxon>
        <taxon>Streptophyta</taxon>
        <taxon>Embryophyta</taxon>
        <taxon>Tracheophyta</taxon>
        <taxon>Spermatophyta</taxon>
        <taxon>Magnoliopsida</taxon>
        <taxon>Amborellales</taxon>
        <taxon>Amborellaceae</taxon>
        <taxon>Amborella</taxon>
    </lineage>
</organism>
<evidence type="ECO:0000313" key="4">
    <source>
        <dbReference type="Proteomes" id="UP000017836"/>
    </source>
</evidence>
<feature type="transmembrane region" description="Helical" evidence="2">
    <location>
        <begin position="298"/>
        <end position="319"/>
    </location>
</feature>
<dbReference type="AlphaFoldDB" id="U5CWH7"/>
<dbReference type="Gramene" id="ERN14310">
    <property type="protein sequence ID" value="ERN14310"/>
    <property type="gene ID" value="AMTR_s00033p00192020"/>
</dbReference>
<sequence length="320" mass="35681">MTMAQQCPSHRYPMNPSSSPFTGRRSKSFFPSLFRKPHLPCFLSCGSRKKHRCFSSGSGNKNHRSFLSGSGNNFPGDLSGETNFSVENCTKDSCSSNLSGQIQFSIEESAQDSCSGDHSGQTHFSSEESAKDFCSSDHSGQTHLIQESSQDSCSGNLSGQTHFSMDQSVQDYCSGNISGNIHFSVDDSDHDSCNDDYWVSSPNTVFGVLQVQRNEHHLEGEQEATSKLMNLRAMHPEVNGADHFETEQPHSTRKMMDLTTIRPLELPQVDSVESYKNIFLSCLESSLSPSSKTLPRSFLLFSFIFFLVLVLDDFLFFFLF</sequence>
<accession>U5CWH7</accession>
<protein>
    <submittedName>
        <fullName evidence="3">Uncharacterized protein</fullName>
    </submittedName>
</protein>
<feature type="region of interest" description="Disordered" evidence="1">
    <location>
        <begin position="1"/>
        <end position="23"/>
    </location>
</feature>
<evidence type="ECO:0000313" key="3">
    <source>
        <dbReference type="EMBL" id="ERN14310.1"/>
    </source>
</evidence>
<feature type="region of interest" description="Disordered" evidence="1">
    <location>
        <begin position="131"/>
        <end position="157"/>
    </location>
</feature>
<gene>
    <name evidence="3" type="ORF">AMTR_s00033p00192020</name>
</gene>
<reference evidence="4" key="1">
    <citation type="journal article" date="2013" name="Science">
        <title>The Amborella genome and the evolution of flowering plants.</title>
        <authorList>
            <consortium name="Amborella Genome Project"/>
        </authorList>
    </citation>
    <scope>NUCLEOTIDE SEQUENCE [LARGE SCALE GENOMIC DNA]</scope>
</reference>
<name>U5CWH7_AMBTC</name>
<keyword evidence="2" id="KW-0812">Transmembrane</keyword>